<evidence type="ECO:0000259" key="7">
    <source>
        <dbReference type="Pfam" id="PF04321"/>
    </source>
</evidence>
<proteinExistence type="inferred from homology"/>
<dbReference type="CDD" id="cd05254">
    <property type="entry name" value="dTDP_HR_like_SDR_e"/>
    <property type="match status" value="1"/>
</dbReference>
<evidence type="ECO:0000256" key="2">
    <source>
        <dbReference type="ARBA" id="ARBA00010944"/>
    </source>
</evidence>
<feature type="domain" description="RmlD-like substrate binding" evidence="7">
    <location>
        <begin position="1"/>
        <end position="276"/>
    </location>
</feature>
<reference evidence="8 9" key="1">
    <citation type="submission" date="2023-03" db="EMBL/GenBank/DDBJ databases">
        <title>Novel Species.</title>
        <authorList>
            <person name="Ma S."/>
        </authorList>
    </citation>
    <scope>NUCLEOTIDE SEQUENCE [LARGE SCALE GENOMIC DNA]</scope>
    <source>
        <strain evidence="8 9">B11</strain>
    </source>
</reference>
<protein>
    <recommendedName>
        <fullName evidence="4 6">dTDP-4-dehydrorhamnose reductase</fullName>
        <ecNumber evidence="3 6">1.1.1.133</ecNumber>
    </recommendedName>
</protein>
<dbReference type="Pfam" id="PF04321">
    <property type="entry name" value="RmlD_sub_bind"/>
    <property type="match status" value="1"/>
</dbReference>
<dbReference type="NCBIfam" id="TIGR01214">
    <property type="entry name" value="rmlD"/>
    <property type="match status" value="1"/>
</dbReference>
<gene>
    <name evidence="8" type="primary">rfbD</name>
    <name evidence="8" type="ORF">QBE54_00790</name>
</gene>
<evidence type="ECO:0000256" key="4">
    <source>
        <dbReference type="ARBA" id="ARBA00017099"/>
    </source>
</evidence>
<dbReference type="EMBL" id="CP121689">
    <property type="protein sequence ID" value="WZL76302.1"/>
    <property type="molecule type" value="Genomic_DNA"/>
</dbReference>
<evidence type="ECO:0000256" key="6">
    <source>
        <dbReference type="RuleBase" id="RU364082"/>
    </source>
</evidence>
<keyword evidence="9" id="KW-1185">Reference proteome</keyword>
<dbReference type="Proteomes" id="UP001461341">
    <property type="component" value="Chromosome"/>
</dbReference>
<name>A0ABZ2YBE7_9BACT</name>
<dbReference type="InterPro" id="IPR029903">
    <property type="entry name" value="RmlD-like-bd"/>
</dbReference>
<keyword evidence="6 8" id="KW-0560">Oxidoreductase</keyword>
<dbReference type="Gene3D" id="3.90.25.10">
    <property type="entry name" value="UDP-galactose 4-epimerase, domain 1"/>
    <property type="match status" value="1"/>
</dbReference>
<comment type="catalytic activity">
    <reaction evidence="5">
        <text>dTDP-beta-L-rhamnose + NADP(+) = dTDP-4-dehydro-beta-L-rhamnose + NADPH + H(+)</text>
        <dbReference type="Rhea" id="RHEA:21796"/>
        <dbReference type="ChEBI" id="CHEBI:15378"/>
        <dbReference type="ChEBI" id="CHEBI:57510"/>
        <dbReference type="ChEBI" id="CHEBI:57783"/>
        <dbReference type="ChEBI" id="CHEBI:58349"/>
        <dbReference type="ChEBI" id="CHEBI:62830"/>
        <dbReference type="EC" id="1.1.1.133"/>
    </reaction>
</comment>
<evidence type="ECO:0000256" key="1">
    <source>
        <dbReference type="ARBA" id="ARBA00004781"/>
    </source>
</evidence>
<sequence>MKVLLTGAWGQLGQAFQELFEKEGIHYCARGHQELDITNLQLLREAIRGKGFTHIINCAAFNDVDGAEKEWQKAYLVNGIGVRNLAIVAQEENIELMHFSTDYVFDGQKGTPYTIFDTPCPLNRYGESKLLGERLILLANKWYLIRTSWVFGKGRNNFLRKVLSWSAQKDRLRIACDEVSSPTYANDLAWASYLLLREGAWGIYHITNTPASRYQWAEYFLRKIGWKGAIEPAQQEEFSLPARRPKFSVLDNFGLKETINFQMPSWEEATERFIREEILK</sequence>
<dbReference type="GO" id="GO:0008831">
    <property type="term" value="F:dTDP-4-dehydrorhamnose reductase activity"/>
    <property type="evidence" value="ECO:0007669"/>
    <property type="project" value="UniProtKB-EC"/>
</dbReference>
<comment type="pathway">
    <text evidence="1 6">Carbohydrate biosynthesis; dTDP-L-rhamnose biosynthesis.</text>
</comment>
<evidence type="ECO:0000313" key="8">
    <source>
        <dbReference type="EMBL" id="WZL76302.1"/>
    </source>
</evidence>
<dbReference type="EC" id="1.1.1.133" evidence="3 6"/>
<dbReference type="PANTHER" id="PTHR10491">
    <property type="entry name" value="DTDP-4-DEHYDRORHAMNOSE REDUCTASE"/>
    <property type="match status" value="1"/>
</dbReference>
<keyword evidence="6" id="KW-0521">NADP</keyword>
<accession>A0ABZ2YBE7</accession>
<organism evidence="8 9">
    <name type="scientific">Thermatribacter velox</name>
    <dbReference type="NCBI Taxonomy" id="3039681"/>
    <lineage>
        <taxon>Bacteria</taxon>
        <taxon>Pseudomonadati</taxon>
        <taxon>Atribacterota</taxon>
        <taxon>Atribacteria</taxon>
        <taxon>Atribacterales</taxon>
        <taxon>Thermatribacteraceae</taxon>
        <taxon>Thermatribacter</taxon>
    </lineage>
</organism>
<evidence type="ECO:0000256" key="5">
    <source>
        <dbReference type="ARBA" id="ARBA00048200"/>
    </source>
</evidence>
<dbReference type="Gene3D" id="3.40.50.720">
    <property type="entry name" value="NAD(P)-binding Rossmann-like Domain"/>
    <property type="match status" value="1"/>
</dbReference>
<dbReference type="InterPro" id="IPR036291">
    <property type="entry name" value="NAD(P)-bd_dom_sf"/>
</dbReference>
<dbReference type="SUPFAM" id="SSF51735">
    <property type="entry name" value="NAD(P)-binding Rossmann-fold domains"/>
    <property type="match status" value="1"/>
</dbReference>
<comment type="function">
    <text evidence="6">Catalyzes the reduction of dTDP-6-deoxy-L-lyxo-4-hexulose to yield dTDP-L-rhamnose.</text>
</comment>
<comment type="similarity">
    <text evidence="2 6">Belongs to the dTDP-4-dehydrorhamnose reductase family.</text>
</comment>
<evidence type="ECO:0000313" key="9">
    <source>
        <dbReference type="Proteomes" id="UP001461341"/>
    </source>
</evidence>
<dbReference type="PANTHER" id="PTHR10491:SF4">
    <property type="entry name" value="METHIONINE ADENOSYLTRANSFERASE 2 SUBUNIT BETA"/>
    <property type="match status" value="1"/>
</dbReference>
<evidence type="ECO:0000256" key="3">
    <source>
        <dbReference type="ARBA" id="ARBA00012929"/>
    </source>
</evidence>
<dbReference type="InterPro" id="IPR005913">
    <property type="entry name" value="dTDP_dehydrorham_reduct"/>
</dbReference>
<dbReference type="RefSeq" id="WP_369018460.1">
    <property type="nucleotide sequence ID" value="NZ_CP121689.1"/>
</dbReference>